<dbReference type="Gene3D" id="3.30.40.10">
    <property type="entry name" value="Zinc/RING finger domain, C3HC4 (zinc finger)"/>
    <property type="match status" value="1"/>
</dbReference>
<reference evidence="23" key="1">
    <citation type="journal article" date="2023" name="Science">
        <title>Genome structures resolve the early diversification of teleost fishes.</title>
        <authorList>
            <person name="Parey E."/>
            <person name="Louis A."/>
            <person name="Montfort J."/>
            <person name="Bouchez O."/>
            <person name="Roques C."/>
            <person name="Iampietro C."/>
            <person name="Lluch J."/>
            <person name="Castinel A."/>
            <person name="Donnadieu C."/>
            <person name="Desvignes T."/>
            <person name="Floi Bucao C."/>
            <person name="Jouanno E."/>
            <person name="Wen M."/>
            <person name="Mejri S."/>
            <person name="Dirks R."/>
            <person name="Jansen H."/>
            <person name="Henkel C."/>
            <person name="Chen W.J."/>
            <person name="Zahm M."/>
            <person name="Cabau C."/>
            <person name="Klopp C."/>
            <person name="Thompson A.W."/>
            <person name="Robinson-Rechavi M."/>
            <person name="Braasch I."/>
            <person name="Lecointre G."/>
            <person name="Bobe J."/>
            <person name="Postlethwait J.H."/>
            <person name="Berthelot C."/>
            <person name="Roest Crollius H."/>
            <person name="Guiguen Y."/>
        </authorList>
    </citation>
    <scope>NUCLEOTIDE SEQUENCE</scope>
    <source>
        <strain evidence="23">Concon-B</strain>
    </source>
</reference>
<accession>A0A9Q1CV02</accession>
<dbReference type="GO" id="GO:0002039">
    <property type="term" value="F:p53 binding"/>
    <property type="evidence" value="ECO:0007669"/>
    <property type="project" value="TreeGrafter"/>
</dbReference>
<dbReference type="GO" id="GO:0051726">
    <property type="term" value="P:regulation of cell cycle"/>
    <property type="evidence" value="ECO:0007669"/>
    <property type="project" value="InterPro"/>
</dbReference>
<dbReference type="InterPro" id="IPR001841">
    <property type="entry name" value="Znf_RING"/>
</dbReference>
<evidence type="ECO:0000256" key="19">
    <source>
        <dbReference type="SAM" id="MobiDB-lite"/>
    </source>
</evidence>
<dbReference type="PROSITE" id="PS50199">
    <property type="entry name" value="ZF_RANBP2_2"/>
    <property type="match status" value="1"/>
</dbReference>
<dbReference type="InterPro" id="IPR003121">
    <property type="entry name" value="SWIB_MDM2_domain"/>
</dbReference>
<feature type="region of interest" description="Disordered" evidence="19">
    <location>
        <begin position="308"/>
        <end position="380"/>
    </location>
</feature>
<protein>
    <recommendedName>
        <fullName evidence="7">E3 ubiquitin-protein ligase Mdm2</fullName>
        <ecNumber evidence="6">2.3.2.27</ecNumber>
    </recommendedName>
    <alternativeName>
        <fullName evidence="17">Double minute 2 protein</fullName>
    </alternativeName>
    <alternativeName>
        <fullName evidence="16">RING-type E3 ubiquitin transferase Mdm2</fullName>
    </alternativeName>
    <alternativeName>
        <fullName evidence="15">p53-binding protein Mdm2</fullName>
    </alternativeName>
</protein>
<evidence type="ECO:0000259" key="20">
    <source>
        <dbReference type="PROSITE" id="PS50089"/>
    </source>
</evidence>
<dbReference type="InterPro" id="IPR001876">
    <property type="entry name" value="Znf_RanBP2"/>
</dbReference>
<evidence type="ECO:0000256" key="8">
    <source>
        <dbReference type="ARBA" id="ARBA00022490"/>
    </source>
</evidence>
<dbReference type="CDD" id="cd16783">
    <property type="entry name" value="mRING-HC-C2H2C4_MDM2"/>
    <property type="match status" value="1"/>
</dbReference>
<evidence type="ECO:0000256" key="7">
    <source>
        <dbReference type="ARBA" id="ARBA00018786"/>
    </source>
</evidence>
<dbReference type="InterPro" id="IPR028340">
    <property type="entry name" value="Mdm2"/>
</dbReference>
<keyword evidence="24" id="KW-1185">Reference proteome</keyword>
<keyword evidence="9" id="KW-0808">Transferase</keyword>
<feature type="region of interest" description="Disordered" evidence="19">
    <location>
        <begin position="476"/>
        <end position="499"/>
    </location>
</feature>
<feature type="compositionally biased region" description="Polar residues" evidence="19">
    <location>
        <begin position="104"/>
        <end position="113"/>
    </location>
</feature>
<evidence type="ECO:0000256" key="11">
    <source>
        <dbReference type="ARBA" id="ARBA00022771"/>
    </source>
</evidence>
<comment type="similarity">
    <text evidence="5">Belongs to the MDM2/MDM4 family.</text>
</comment>
<evidence type="ECO:0000256" key="6">
    <source>
        <dbReference type="ARBA" id="ARBA00012483"/>
    </source>
</evidence>
<dbReference type="PROSITE" id="PS01358">
    <property type="entry name" value="ZF_RANBP2_1"/>
    <property type="match status" value="1"/>
</dbReference>
<dbReference type="AlphaFoldDB" id="A0A9Q1CV02"/>
<evidence type="ECO:0000256" key="9">
    <source>
        <dbReference type="ARBA" id="ARBA00022679"/>
    </source>
</evidence>
<dbReference type="InterPro" id="IPR016495">
    <property type="entry name" value="p53_neg-reg_MDM_2/4"/>
</dbReference>
<feature type="compositionally biased region" description="Acidic residues" evidence="19">
    <location>
        <begin position="205"/>
        <end position="219"/>
    </location>
</feature>
<dbReference type="Pfam" id="PF13920">
    <property type="entry name" value="zf-C3HC4_3"/>
    <property type="match status" value="1"/>
</dbReference>
<dbReference type="GO" id="GO:0010468">
    <property type="term" value="P:regulation of gene expression"/>
    <property type="evidence" value="ECO:0007669"/>
    <property type="project" value="TreeGrafter"/>
</dbReference>
<evidence type="ECO:0000256" key="16">
    <source>
        <dbReference type="ARBA" id="ARBA00032614"/>
    </source>
</evidence>
<dbReference type="InterPro" id="IPR044080">
    <property type="entry name" value="MDM2_mRING-HC-C2H2C4"/>
</dbReference>
<dbReference type="InterPro" id="IPR013083">
    <property type="entry name" value="Znf_RING/FYVE/PHD"/>
</dbReference>
<keyword evidence="8" id="KW-0963">Cytoplasm</keyword>
<dbReference type="GO" id="GO:0043066">
    <property type="term" value="P:negative regulation of apoptotic process"/>
    <property type="evidence" value="ECO:0007669"/>
    <property type="project" value="InterPro"/>
</dbReference>
<comment type="catalytic activity">
    <reaction evidence="1">
        <text>S-ubiquitinyl-[E2 ubiquitin-conjugating enzyme]-L-cysteine + [acceptor protein]-L-lysine = [E2 ubiquitin-conjugating enzyme]-L-cysteine + N(6)-ubiquitinyl-[acceptor protein]-L-lysine.</text>
        <dbReference type="EC" id="2.3.2.27"/>
    </reaction>
</comment>
<dbReference type="PIRSF" id="PIRSF006748">
    <property type="entry name" value="p53_MDM_2/4"/>
    <property type="match status" value="1"/>
</dbReference>
<dbReference type="PANTHER" id="PTHR46858:SF13">
    <property type="entry name" value="E3 UBIQUITIN-PROTEIN LIGASE MDM2"/>
    <property type="match status" value="1"/>
</dbReference>
<evidence type="ECO:0000313" key="23">
    <source>
        <dbReference type="EMBL" id="KAJ8249756.1"/>
    </source>
</evidence>
<name>A0A9Q1CV02_CONCO</name>
<dbReference type="GO" id="GO:0005730">
    <property type="term" value="C:nucleolus"/>
    <property type="evidence" value="ECO:0007669"/>
    <property type="project" value="UniProtKB-SubCell"/>
</dbReference>
<keyword evidence="12" id="KW-0833">Ubl conjugation pathway</keyword>
<dbReference type="SUPFAM" id="SSF47592">
    <property type="entry name" value="SWIB/MDM2 domain"/>
    <property type="match status" value="1"/>
</dbReference>
<dbReference type="Gene3D" id="2.30.30.380">
    <property type="entry name" value="Zn-finger domain of Sec23/24"/>
    <property type="match status" value="1"/>
</dbReference>
<evidence type="ECO:0000259" key="21">
    <source>
        <dbReference type="PROSITE" id="PS50199"/>
    </source>
</evidence>
<feature type="compositionally biased region" description="Low complexity" evidence="19">
    <location>
        <begin position="477"/>
        <end position="494"/>
    </location>
</feature>
<keyword evidence="14" id="KW-0539">Nucleus</keyword>
<proteinExistence type="inferred from homology"/>
<feature type="compositionally biased region" description="Polar residues" evidence="19">
    <location>
        <begin position="187"/>
        <end position="199"/>
    </location>
</feature>
<evidence type="ECO:0000256" key="14">
    <source>
        <dbReference type="ARBA" id="ARBA00023242"/>
    </source>
</evidence>
<evidence type="ECO:0000256" key="15">
    <source>
        <dbReference type="ARBA" id="ARBA00030148"/>
    </source>
</evidence>
<evidence type="ECO:0000256" key="13">
    <source>
        <dbReference type="ARBA" id="ARBA00022833"/>
    </source>
</evidence>
<dbReference type="GO" id="GO:0005737">
    <property type="term" value="C:cytoplasm"/>
    <property type="evidence" value="ECO:0007669"/>
    <property type="project" value="UniProtKB-SubCell"/>
</dbReference>
<feature type="compositionally biased region" description="Polar residues" evidence="19">
    <location>
        <begin position="360"/>
        <end position="374"/>
    </location>
</feature>
<dbReference type="CDD" id="cd17672">
    <property type="entry name" value="MDM2"/>
    <property type="match status" value="1"/>
</dbReference>
<feature type="domain" description="DM2" evidence="22">
    <location>
        <begin position="16"/>
        <end position="99"/>
    </location>
</feature>
<sequence length="686" mass="74632">MATENCLSSSQMNDEKLVRAKVQLQTLLQLAGANKDIFTLKEVMFYLGQYIMSKQLYDKRQQHIVHCADDALGAVLGVDSFSVKEPRVLYAMISKNLIAVKNPDSQSAFTEPRSQSEPDRGPEETDSDSQSSTSGRRRRRRSSDPGTSTECEASDRRKRQKSDSFSLTFDDSLSWYVIGGLRHDQGSSESLDSRSNTEVGVSGCEDSDESVSQDSDSDCDNFSVEFEVESMDSDAYSENDEASVVSDVEEVYEVTIFEGDDEDSFDEDTEITEADYWKCSSCEELNPPLPRHCNRCWTLRQDWLPDPEPRALPCKPSPPDSGAEEGADLPSSDAEEGLDVPDGKRPRSPLATLPQEDSACGSQEPQSQPSTSGAGSAPCSQDEAPELLRFNSLEACLPASCLEPCVICQSRPKNGCIVHGRTGHLMACYTCAKKLKNRNKLCPVCREPIQVWSSNPFHTLYCPVSPPQTAEVGGVWEGQQAAQRQGQQGQEPGPQQGGGVAVSLVLQQGRARLGGLGRVRVRDGAPPLPLSSTKFCVRAEKRSGPYGTDRFLLSGSCPGTGPLAHRLKPAALSFAAVIRRPRRANYALALCSAPLRAAAEPAFPLHSRSLCLPCDCSWAPMIPWVLAMSPVKSACGDLLQPVPTPLQTCPVYSEGQELCVSPPSGCLPNWPSMPPPPPHHVYLNGK</sequence>
<dbReference type="PROSITE" id="PS50089">
    <property type="entry name" value="ZF_RING_2"/>
    <property type="match status" value="1"/>
</dbReference>
<feature type="domain" description="RanBP2-type" evidence="21">
    <location>
        <begin position="273"/>
        <end position="302"/>
    </location>
</feature>
<evidence type="ECO:0000256" key="4">
    <source>
        <dbReference type="ARBA" id="ARBA00004642"/>
    </source>
</evidence>
<evidence type="ECO:0000256" key="1">
    <source>
        <dbReference type="ARBA" id="ARBA00000900"/>
    </source>
</evidence>
<dbReference type="InterPro" id="IPR036885">
    <property type="entry name" value="SWIB_MDM2_dom_sf"/>
</dbReference>
<dbReference type="GO" id="GO:0042802">
    <property type="term" value="F:identical protein binding"/>
    <property type="evidence" value="ECO:0007669"/>
    <property type="project" value="InterPro"/>
</dbReference>
<evidence type="ECO:0000313" key="24">
    <source>
        <dbReference type="Proteomes" id="UP001152803"/>
    </source>
</evidence>
<dbReference type="GO" id="GO:0061630">
    <property type="term" value="F:ubiquitin protein ligase activity"/>
    <property type="evidence" value="ECO:0007669"/>
    <property type="project" value="UniProtKB-EC"/>
</dbReference>
<dbReference type="Proteomes" id="UP001152803">
    <property type="component" value="Unassembled WGS sequence"/>
</dbReference>
<dbReference type="OrthoDB" id="24526at2759"/>
<evidence type="ECO:0000256" key="12">
    <source>
        <dbReference type="ARBA" id="ARBA00022786"/>
    </source>
</evidence>
<keyword evidence="13" id="KW-0862">Zinc</keyword>
<gene>
    <name evidence="23" type="ORF">COCON_G00229720</name>
</gene>
<evidence type="ECO:0000256" key="3">
    <source>
        <dbReference type="ARBA" id="ARBA00004604"/>
    </source>
</evidence>
<dbReference type="SUPFAM" id="SSF90209">
    <property type="entry name" value="Ran binding protein zinc finger-like"/>
    <property type="match status" value="1"/>
</dbReference>
<dbReference type="GO" id="GO:0008270">
    <property type="term" value="F:zinc ion binding"/>
    <property type="evidence" value="ECO:0007669"/>
    <property type="project" value="UniProtKB-KW"/>
</dbReference>
<dbReference type="Pfam" id="PF02201">
    <property type="entry name" value="SWIB"/>
    <property type="match status" value="1"/>
</dbReference>
<feature type="region of interest" description="Disordered" evidence="19">
    <location>
        <begin position="104"/>
        <end position="163"/>
    </location>
</feature>
<evidence type="ECO:0000256" key="18">
    <source>
        <dbReference type="PROSITE-ProRule" id="PRU00322"/>
    </source>
</evidence>
<feature type="compositionally biased region" description="Acidic residues" evidence="19">
    <location>
        <begin position="322"/>
        <end position="339"/>
    </location>
</feature>
<dbReference type="PANTHER" id="PTHR46858">
    <property type="entry name" value="OS05G0521000 PROTEIN"/>
    <property type="match status" value="1"/>
</dbReference>
<feature type="domain" description="RING-type" evidence="20">
    <location>
        <begin position="405"/>
        <end position="446"/>
    </location>
</feature>
<dbReference type="EC" id="2.3.2.27" evidence="6"/>
<dbReference type="GO" id="GO:0005654">
    <property type="term" value="C:nucleoplasm"/>
    <property type="evidence" value="ECO:0007669"/>
    <property type="project" value="UniProtKB-SubCell"/>
</dbReference>
<dbReference type="PIRSF" id="PIRSF500700">
    <property type="entry name" value="MDM2"/>
    <property type="match status" value="1"/>
</dbReference>
<evidence type="ECO:0000256" key="5">
    <source>
        <dbReference type="ARBA" id="ARBA00005803"/>
    </source>
</evidence>
<evidence type="ECO:0000256" key="10">
    <source>
        <dbReference type="ARBA" id="ARBA00022723"/>
    </source>
</evidence>
<keyword evidence="11 18" id="KW-0863">Zinc-finger</keyword>
<evidence type="ECO:0000256" key="2">
    <source>
        <dbReference type="ARBA" id="ARBA00004496"/>
    </source>
</evidence>
<dbReference type="InterPro" id="IPR036443">
    <property type="entry name" value="Znf_RanBP2_sf"/>
</dbReference>
<comment type="caution">
    <text evidence="23">The sequence shown here is derived from an EMBL/GenBank/DDBJ whole genome shotgun (WGS) entry which is preliminary data.</text>
</comment>
<dbReference type="EMBL" id="JAFJMO010000019">
    <property type="protein sequence ID" value="KAJ8249756.1"/>
    <property type="molecule type" value="Genomic_DNA"/>
</dbReference>
<dbReference type="Gene3D" id="1.10.245.10">
    <property type="entry name" value="SWIB/MDM2 domain"/>
    <property type="match status" value="1"/>
</dbReference>
<dbReference type="GO" id="GO:0016567">
    <property type="term" value="P:protein ubiquitination"/>
    <property type="evidence" value="ECO:0007669"/>
    <property type="project" value="TreeGrafter"/>
</dbReference>
<evidence type="ECO:0000256" key="17">
    <source>
        <dbReference type="ARBA" id="ARBA00032811"/>
    </source>
</evidence>
<feature type="region of interest" description="Disordered" evidence="19">
    <location>
        <begin position="184"/>
        <end position="219"/>
    </location>
</feature>
<dbReference type="PROSITE" id="PS51925">
    <property type="entry name" value="SWIB_MDM2"/>
    <property type="match status" value="1"/>
</dbReference>
<keyword evidence="10" id="KW-0479">Metal-binding</keyword>
<feature type="compositionally biased region" description="Basic and acidic residues" evidence="19">
    <location>
        <begin position="114"/>
        <end position="123"/>
    </location>
</feature>
<dbReference type="Pfam" id="PF00641">
    <property type="entry name" value="Zn_ribbon_RanBP"/>
    <property type="match status" value="1"/>
</dbReference>
<organism evidence="23 24">
    <name type="scientific">Conger conger</name>
    <name type="common">Conger eel</name>
    <name type="synonym">Muraena conger</name>
    <dbReference type="NCBI Taxonomy" id="82655"/>
    <lineage>
        <taxon>Eukaryota</taxon>
        <taxon>Metazoa</taxon>
        <taxon>Chordata</taxon>
        <taxon>Craniata</taxon>
        <taxon>Vertebrata</taxon>
        <taxon>Euteleostomi</taxon>
        <taxon>Actinopterygii</taxon>
        <taxon>Neopterygii</taxon>
        <taxon>Teleostei</taxon>
        <taxon>Anguilliformes</taxon>
        <taxon>Congridae</taxon>
        <taxon>Conger</taxon>
    </lineage>
</organism>
<comment type="subcellular location">
    <subcellularLocation>
        <location evidence="2">Cytoplasm</location>
    </subcellularLocation>
    <subcellularLocation>
        <location evidence="3">Nucleus</location>
        <location evidence="3">Nucleolus</location>
    </subcellularLocation>
    <subcellularLocation>
        <location evidence="4">Nucleus</location>
        <location evidence="4">Nucleoplasm</location>
    </subcellularLocation>
</comment>
<evidence type="ECO:0000259" key="22">
    <source>
        <dbReference type="PROSITE" id="PS51925"/>
    </source>
</evidence>